<proteinExistence type="predicted"/>
<evidence type="ECO:0000313" key="2">
    <source>
        <dbReference type="Proteomes" id="UP000530928"/>
    </source>
</evidence>
<keyword evidence="2" id="KW-1185">Reference proteome</keyword>
<organism evidence="1 2">
    <name type="scientific">Nonomuraea soli</name>
    <dbReference type="NCBI Taxonomy" id="1032476"/>
    <lineage>
        <taxon>Bacteria</taxon>
        <taxon>Bacillati</taxon>
        <taxon>Actinomycetota</taxon>
        <taxon>Actinomycetes</taxon>
        <taxon>Streptosporangiales</taxon>
        <taxon>Streptosporangiaceae</taxon>
        <taxon>Nonomuraea</taxon>
    </lineage>
</organism>
<comment type="caution">
    <text evidence="1">The sequence shown here is derived from an EMBL/GenBank/DDBJ whole genome shotgun (WGS) entry which is preliminary data.</text>
</comment>
<sequence length="115" mass="12136">MNGRYLRSLAPQRRSLALALLHGREPEGLSAPPPSGGVLTASDTSCVARAQEGPPAQAVAEARCAASTSYGGTVQRLHAHLLAASPPLFRTEADNKVRLELAALPRARQIMGETR</sequence>
<dbReference type="RefSeq" id="WP_181609471.1">
    <property type="nucleotide sequence ID" value="NZ_BAABAM010000006.1"/>
</dbReference>
<name>A0A7W0CGS7_9ACTN</name>
<dbReference type="AlphaFoldDB" id="A0A7W0CGS7"/>
<gene>
    <name evidence="1" type="ORF">HNR30_002016</name>
</gene>
<dbReference type="EMBL" id="JACDUR010000002">
    <property type="protein sequence ID" value="MBA2890675.1"/>
    <property type="molecule type" value="Genomic_DNA"/>
</dbReference>
<evidence type="ECO:0000313" key="1">
    <source>
        <dbReference type="EMBL" id="MBA2890675.1"/>
    </source>
</evidence>
<protein>
    <submittedName>
        <fullName evidence="1">Uncharacterized protein</fullName>
    </submittedName>
</protein>
<reference evidence="1 2" key="1">
    <citation type="submission" date="2020-07" db="EMBL/GenBank/DDBJ databases">
        <title>Genomic Encyclopedia of Type Strains, Phase IV (KMG-IV): sequencing the most valuable type-strain genomes for metagenomic binning, comparative biology and taxonomic classification.</title>
        <authorList>
            <person name="Goeker M."/>
        </authorList>
    </citation>
    <scope>NUCLEOTIDE SEQUENCE [LARGE SCALE GENOMIC DNA]</scope>
    <source>
        <strain evidence="1 2">DSM 45533</strain>
    </source>
</reference>
<accession>A0A7W0CGS7</accession>
<dbReference type="Proteomes" id="UP000530928">
    <property type="component" value="Unassembled WGS sequence"/>
</dbReference>